<comment type="similarity">
    <text evidence="1 12">Belongs to the FliP/MopC/SpaP family.</text>
</comment>
<proteinExistence type="inferred from homology"/>
<keyword evidence="11 12" id="KW-1006">Bacterial flagellum protein export</keyword>
<keyword evidence="13" id="KW-0732">Signal</keyword>
<reference evidence="14 15" key="2">
    <citation type="journal article" date="2015" name="Antonie Van Leeuwenhoek">
        <title>Thioclava indica sp. nov., isolated from surface seawater of the Indian Ocean.</title>
        <authorList>
            <person name="Liu Y."/>
            <person name="Lai Q."/>
            <person name="Du J."/>
            <person name="Xu H."/>
            <person name="Jiang L."/>
            <person name="Shao Z."/>
        </authorList>
    </citation>
    <scope>NUCLEOTIDE SEQUENCE [LARGE SCALE GENOMIC DNA]</scope>
    <source>
        <strain evidence="14 15">13D2W-2</strain>
    </source>
</reference>
<comment type="subcellular location">
    <subcellularLocation>
        <location evidence="12">Cell membrane</location>
        <topology evidence="12">Multi-pass membrane protein</topology>
    </subcellularLocation>
    <subcellularLocation>
        <location evidence="12">Bacterial flagellum basal body</location>
    </subcellularLocation>
</comment>
<comment type="caution">
    <text evidence="12">Lacks conserved residue(s) required for the propagation of feature annotation.</text>
</comment>
<keyword evidence="3 12" id="KW-0813">Transport</keyword>
<dbReference type="Proteomes" id="UP000028607">
    <property type="component" value="Unassembled WGS sequence"/>
</dbReference>
<dbReference type="eggNOG" id="COG1338">
    <property type="taxonomic scope" value="Bacteria"/>
</dbReference>
<evidence type="ECO:0000256" key="1">
    <source>
        <dbReference type="ARBA" id="ARBA00006257"/>
    </source>
</evidence>
<dbReference type="NCBIfam" id="NF009438">
    <property type="entry name" value="PRK12797.1"/>
    <property type="match status" value="1"/>
</dbReference>
<dbReference type="GO" id="GO:0044781">
    <property type="term" value="P:bacterial-type flagellum organization"/>
    <property type="evidence" value="ECO:0007669"/>
    <property type="project" value="UniProtKB-UniRule"/>
</dbReference>
<evidence type="ECO:0000256" key="11">
    <source>
        <dbReference type="ARBA" id="ARBA00023225"/>
    </source>
</evidence>
<dbReference type="GO" id="GO:0009425">
    <property type="term" value="C:bacterial-type flagellum basal body"/>
    <property type="evidence" value="ECO:0007669"/>
    <property type="project" value="UniProtKB-SubCell"/>
</dbReference>
<dbReference type="PRINTS" id="PR01302">
    <property type="entry name" value="TYPE3IMPPROT"/>
</dbReference>
<keyword evidence="14" id="KW-0966">Cell projection</keyword>
<evidence type="ECO:0000256" key="6">
    <source>
        <dbReference type="ARBA" id="ARBA00022795"/>
    </source>
</evidence>
<evidence type="ECO:0000256" key="13">
    <source>
        <dbReference type="SAM" id="SignalP"/>
    </source>
</evidence>
<comment type="function">
    <text evidence="12">Plays a role in the flagellum-specific transport system.</text>
</comment>
<evidence type="ECO:0000256" key="9">
    <source>
        <dbReference type="ARBA" id="ARBA00023136"/>
    </source>
</evidence>
<dbReference type="PATRIC" id="fig|1317124.6.peg.1413"/>
<evidence type="ECO:0000256" key="3">
    <source>
        <dbReference type="ARBA" id="ARBA00022448"/>
    </source>
</evidence>
<dbReference type="PRINTS" id="PR00951">
    <property type="entry name" value="FLGBIOSNFLIP"/>
</dbReference>
<dbReference type="OrthoDB" id="9805111at2"/>
<dbReference type="PANTHER" id="PTHR30587">
    <property type="entry name" value="FLAGELLAR BIOSYNTHETIC PROTEIN FLIP"/>
    <property type="match status" value="1"/>
</dbReference>
<evidence type="ECO:0000256" key="4">
    <source>
        <dbReference type="ARBA" id="ARBA00022475"/>
    </source>
</evidence>
<keyword evidence="6 12" id="KW-1005">Bacterial flagellum biogenesis</keyword>
<keyword evidence="5 12" id="KW-0812">Transmembrane</keyword>
<feature type="transmembrane region" description="Helical" evidence="12">
    <location>
        <begin position="221"/>
        <end position="243"/>
    </location>
</feature>
<dbReference type="InterPro" id="IPR005838">
    <property type="entry name" value="T3SS_IM_P"/>
</dbReference>
<evidence type="ECO:0000313" key="14">
    <source>
        <dbReference type="EMBL" id="KFE35685.1"/>
    </source>
</evidence>
<evidence type="ECO:0000256" key="5">
    <source>
        <dbReference type="ARBA" id="ARBA00022692"/>
    </source>
</evidence>
<feature type="chain" id="PRO_5001797640" description="Flagellar biosynthetic protein FliP" evidence="13">
    <location>
        <begin position="36"/>
        <end position="289"/>
    </location>
</feature>
<feature type="signal peptide" evidence="13">
    <location>
        <begin position="1"/>
        <end position="35"/>
    </location>
</feature>
<dbReference type="InterPro" id="IPR005837">
    <property type="entry name" value="FliP"/>
</dbReference>
<feature type="transmembrane region" description="Helical" evidence="12">
    <location>
        <begin position="66"/>
        <end position="99"/>
    </location>
</feature>
<evidence type="ECO:0000256" key="8">
    <source>
        <dbReference type="ARBA" id="ARBA00022989"/>
    </source>
</evidence>
<reference evidence="15" key="1">
    <citation type="submission" date="2013-04" db="EMBL/GenBank/DDBJ databases">
        <title>Thioclava sp. 13D2W-2 Genome Sequencing.</title>
        <authorList>
            <person name="Lai Q."/>
            <person name="Li G."/>
            <person name="Shao Z."/>
        </authorList>
    </citation>
    <scope>NUCLEOTIDE SEQUENCE [LARGE SCALE GENOMIC DNA]</scope>
    <source>
        <strain evidence="15">13D2W-2</strain>
    </source>
</reference>
<keyword evidence="14" id="KW-0969">Cilium</keyword>
<sequence length="289" mass="30426">MTGLAKRSPVAKPGLALLIGLTLAASLALSGSAQAQEAGGLLGDLARGLNNAAPGSDAAASLSGRIIQLIALMTVLSIAPGVLVVMTSFTRFVIVFSMLRSALGLNQTPPNMVLSAMALFMTFFVMQPVFDDAWTGGLRPLLNNTVTEEQAIVGIGAPFKAFMFANTRPKDLQLFADIVRSTGKDGASADPSPAPALPATPEEASWRTLVPAFMISELRRAFTIGFLIYLPFIAIDLIVASVLMSAGMMMLPPVMISLPFKVIFFVLIDGWYMLAGSMMQSYVAYGGGG</sequence>
<keyword evidence="15" id="KW-1185">Reference proteome</keyword>
<keyword evidence="7 12" id="KW-0653">Protein transport</keyword>
<feature type="transmembrane region" description="Helical" evidence="12">
    <location>
        <begin position="255"/>
        <end position="274"/>
    </location>
</feature>
<dbReference type="GO" id="GO:0009306">
    <property type="term" value="P:protein secretion"/>
    <property type="evidence" value="ECO:0007669"/>
    <property type="project" value="UniProtKB-UniRule"/>
</dbReference>
<dbReference type="AlphaFoldDB" id="A0A085TY88"/>
<dbReference type="STRING" id="1317124.DW2_06973"/>
<dbReference type="RefSeq" id="WP_038144886.1">
    <property type="nucleotide sequence ID" value="NZ_AQRC01000004.1"/>
</dbReference>
<evidence type="ECO:0000256" key="2">
    <source>
        <dbReference type="ARBA" id="ARBA00021714"/>
    </source>
</evidence>
<organism evidence="14 15">
    <name type="scientific">Thioclava atlantica</name>
    <dbReference type="NCBI Taxonomy" id="1317124"/>
    <lineage>
        <taxon>Bacteria</taxon>
        <taxon>Pseudomonadati</taxon>
        <taxon>Pseudomonadota</taxon>
        <taxon>Alphaproteobacteria</taxon>
        <taxon>Rhodobacterales</taxon>
        <taxon>Paracoccaceae</taxon>
        <taxon>Thioclava</taxon>
    </lineage>
</organism>
<keyword evidence="4 12" id="KW-1003">Cell membrane</keyword>
<name>A0A085TY88_9RHOB</name>
<accession>A0A085TY88</accession>
<comment type="caution">
    <text evidence="14">The sequence shown here is derived from an EMBL/GenBank/DDBJ whole genome shotgun (WGS) entry which is preliminary data.</text>
</comment>
<dbReference type="PROSITE" id="PS01061">
    <property type="entry name" value="FLIP_2"/>
    <property type="match status" value="1"/>
</dbReference>
<evidence type="ECO:0000256" key="10">
    <source>
        <dbReference type="ARBA" id="ARBA00023143"/>
    </source>
</evidence>
<keyword evidence="9 12" id="KW-0472">Membrane</keyword>
<keyword evidence="14" id="KW-0282">Flagellum</keyword>
<dbReference type="NCBIfam" id="TIGR01103">
    <property type="entry name" value="fliP"/>
    <property type="match status" value="1"/>
</dbReference>
<evidence type="ECO:0000256" key="7">
    <source>
        <dbReference type="ARBA" id="ARBA00022927"/>
    </source>
</evidence>
<evidence type="ECO:0000313" key="15">
    <source>
        <dbReference type="Proteomes" id="UP000028607"/>
    </source>
</evidence>
<keyword evidence="10" id="KW-0975">Bacterial flagellum</keyword>
<evidence type="ECO:0000256" key="12">
    <source>
        <dbReference type="RuleBase" id="RU362069"/>
    </source>
</evidence>
<dbReference type="PANTHER" id="PTHR30587:SF0">
    <property type="entry name" value="FLAGELLAR BIOSYNTHETIC PROTEIN FLIP"/>
    <property type="match status" value="1"/>
</dbReference>
<dbReference type="EMBL" id="AQRC01000004">
    <property type="protein sequence ID" value="KFE35685.1"/>
    <property type="molecule type" value="Genomic_DNA"/>
</dbReference>
<protein>
    <recommendedName>
        <fullName evidence="2 12">Flagellar biosynthetic protein FliP</fullName>
    </recommendedName>
</protein>
<dbReference type="Pfam" id="PF00813">
    <property type="entry name" value="FliP"/>
    <property type="match status" value="1"/>
</dbReference>
<gene>
    <name evidence="12" type="primary">fliP</name>
    <name evidence="14" type="ORF">DW2_06973</name>
</gene>
<dbReference type="GO" id="GO:0005886">
    <property type="term" value="C:plasma membrane"/>
    <property type="evidence" value="ECO:0007669"/>
    <property type="project" value="UniProtKB-SubCell"/>
</dbReference>
<keyword evidence="8 12" id="KW-1133">Transmembrane helix</keyword>